<evidence type="ECO:0000256" key="7">
    <source>
        <dbReference type="ARBA" id="ARBA00022840"/>
    </source>
</evidence>
<evidence type="ECO:0000256" key="6">
    <source>
        <dbReference type="ARBA" id="ARBA00022741"/>
    </source>
</evidence>
<dbReference type="InterPro" id="IPR017871">
    <property type="entry name" value="ABC_transporter-like_CS"/>
</dbReference>
<comment type="subcellular location">
    <subcellularLocation>
        <location evidence="1 12">Cell membrane</location>
        <topology evidence="1 12">Peripheral membrane protein</topology>
        <orientation evidence="1 12">Cytoplasmic side</orientation>
    </subcellularLocation>
</comment>
<keyword evidence="7 12" id="KW-0067">ATP-binding</keyword>
<evidence type="ECO:0000256" key="3">
    <source>
        <dbReference type="ARBA" id="ARBA00020019"/>
    </source>
</evidence>
<dbReference type="NCBIfam" id="TIGR02673">
    <property type="entry name" value="FtsE"/>
    <property type="match status" value="1"/>
</dbReference>
<keyword evidence="8 12" id="KW-0472">Membrane</keyword>
<comment type="function">
    <text evidence="10">Part of the ABC transporter FtsEX involved in cellular division. Has ATPase activity.</text>
</comment>
<keyword evidence="16" id="KW-1185">Reference proteome</keyword>
<dbReference type="Pfam" id="PF00005">
    <property type="entry name" value="ABC_tran"/>
    <property type="match status" value="1"/>
</dbReference>
<evidence type="ECO:0000256" key="5">
    <source>
        <dbReference type="ARBA" id="ARBA00022618"/>
    </source>
</evidence>
<dbReference type="GO" id="GO:0022857">
    <property type="term" value="F:transmembrane transporter activity"/>
    <property type="evidence" value="ECO:0007669"/>
    <property type="project" value="TreeGrafter"/>
</dbReference>
<dbReference type="SMART" id="SM00382">
    <property type="entry name" value="AAA"/>
    <property type="match status" value="1"/>
</dbReference>
<dbReference type="InterPro" id="IPR015854">
    <property type="entry name" value="ABC_transpr_LolD-like"/>
</dbReference>
<proteinExistence type="inferred from homology"/>
<sequence>MSAAAALLPGDHDSEHPDAVTATAARTGATAQFDAPGQLNFASQRNSPLHWRAVMITLDHVTKQYKSSARPALDDVNVKIDKGEFVFLIGPSGSGKSTFMRLLLAAETPTSGDVRVSKFHVNKLRGRNVPKLRQVIGCVFQDFRLLQQKTVYENVAFALEVIGKRTDAINRVVPEVLETVGLSGKANRLPDELSGGEQQRVAIARAFVNRPLVLLADEPTGNLDPDTSKDIMDLLERINRTGTTVVMATHDHHIVDSMRQRVVELSLGRLVRDEQRGVYGMDR</sequence>
<dbReference type="InterPro" id="IPR005286">
    <property type="entry name" value="Cell_div_FtsE"/>
</dbReference>
<name>A0AB38UQ61_9MYCO</name>
<protein>
    <recommendedName>
        <fullName evidence="3 12">Cell division ATP-binding protein FtsE</fullName>
    </recommendedName>
</protein>
<gene>
    <name evidence="12 14" type="primary">ftsE</name>
    <name evidence="14" type="ORF">LAUMK42_01491</name>
    <name evidence="15" type="ORF">LAUMK4_01273</name>
</gene>
<dbReference type="PROSITE" id="PS50893">
    <property type="entry name" value="ABC_TRANSPORTER_2"/>
    <property type="match status" value="1"/>
</dbReference>
<evidence type="ECO:0000313" key="16">
    <source>
        <dbReference type="Proteomes" id="UP000271464"/>
    </source>
</evidence>
<dbReference type="EMBL" id="UPHM01000022">
    <property type="protein sequence ID" value="VAZ90012.1"/>
    <property type="molecule type" value="Genomic_DNA"/>
</dbReference>
<dbReference type="PANTHER" id="PTHR24220">
    <property type="entry name" value="IMPORT ATP-BINDING PROTEIN"/>
    <property type="match status" value="1"/>
</dbReference>
<dbReference type="FunFam" id="3.40.50.300:FF:000056">
    <property type="entry name" value="Cell division ATP-binding protein FtsE"/>
    <property type="match status" value="1"/>
</dbReference>
<comment type="subunit">
    <text evidence="11 12">Homodimer. Forms a membrane-associated complex with FtsX.</text>
</comment>
<dbReference type="InterPro" id="IPR003593">
    <property type="entry name" value="AAA+_ATPase"/>
</dbReference>
<evidence type="ECO:0000256" key="10">
    <source>
        <dbReference type="ARBA" id="ARBA00054718"/>
    </source>
</evidence>
<keyword evidence="9 12" id="KW-0131">Cell cycle</keyword>
<evidence type="ECO:0000256" key="11">
    <source>
        <dbReference type="ARBA" id="ARBA00063837"/>
    </source>
</evidence>
<reference evidence="16 17" key="1">
    <citation type="submission" date="2018-09" db="EMBL/GenBank/DDBJ databases">
        <authorList>
            <person name="Tagini F."/>
        </authorList>
    </citation>
    <scope>NUCLEOTIDE SEQUENCE [LARGE SCALE GENOMIC DNA]</scope>
    <source>
        <strain evidence="15 16">MK4</strain>
        <strain evidence="14 17">MK42</strain>
    </source>
</reference>
<keyword evidence="4 12" id="KW-1003">Cell membrane</keyword>
<dbReference type="AlphaFoldDB" id="A0AB38UQ61"/>
<feature type="domain" description="ABC transporter" evidence="13">
    <location>
        <begin position="56"/>
        <end position="281"/>
    </location>
</feature>
<comment type="similarity">
    <text evidence="2 12">Belongs to the ABC transporter superfamily.</text>
</comment>
<evidence type="ECO:0000256" key="9">
    <source>
        <dbReference type="ARBA" id="ARBA00023306"/>
    </source>
</evidence>
<evidence type="ECO:0000256" key="8">
    <source>
        <dbReference type="ARBA" id="ARBA00023136"/>
    </source>
</evidence>
<dbReference type="InterPro" id="IPR027417">
    <property type="entry name" value="P-loop_NTPase"/>
</dbReference>
<organism evidence="14 17">
    <name type="scientific">Mycobacterium persicum</name>
    <dbReference type="NCBI Taxonomy" id="1487726"/>
    <lineage>
        <taxon>Bacteria</taxon>
        <taxon>Bacillati</taxon>
        <taxon>Actinomycetota</taxon>
        <taxon>Actinomycetes</taxon>
        <taxon>Mycobacteriales</taxon>
        <taxon>Mycobacteriaceae</taxon>
        <taxon>Mycobacterium</taxon>
    </lineage>
</organism>
<dbReference type="SUPFAM" id="SSF52540">
    <property type="entry name" value="P-loop containing nucleoside triphosphate hydrolases"/>
    <property type="match status" value="1"/>
</dbReference>
<dbReference type="GO" id="GO:0005886">
    <property type="term" value="C:plasma membrane"/>
    <property type="evidence" value="ECO:0007669"/>
    <property type="project" value="UniProtKB-SubCell"/>
</dbReference>
<accession>A0AB38UQ61</accession>
<evidence type="ECO:0000256" key="4">
    <source>
        <dbReference type="ARBA" id="ARBA00022475"/>
    </source>
</evidence>
<evidence type="ECO:0000256" key="1">
    <source>
        <dbReference type="ARBA" id="ARBA00004413"/>
    </source>
</evidence>
<dbReference type="GO" id="GO:0051301">
    <property type="term" value="P:cell division"/>
    <property type="evidence" value="ECO:0007669"/>
    <property type="project" value="UniProtKB-UniRule"/>
</dbReference>
<dbReference type="Proteomes" id="UP000271464">
    <property type="component" value="Unassembled WGS sequence"/>
</dbReference>
<keyword evidence="6 12" id="KW-0547">Nucleotide-binding</keyword>
<evidence type="ECO:0000313" key="15">
    <source>
        <dbReference type="EMBL" id="VAZ90012.1"/>
    </source>
</evidence>
<dbReference type="PANTHER" id="PTHR24220:SF470">
    <property type="entry name" value="CELL DIVISION ATP-BINDING PROTEIN FTSE"/>
    <property type="match status" value="1"/>
</dbReference>
<evidence type="ECO:0000256" key="2">
    <source>
        <dbReference type="ARBA" id="ARBA00005417"/>
    </source>
</evidence>
<dbReference type="GO" id="GO:0016887">
    <property type="term" value="F:ATP hydrolysis activity"/>
    <property type="evidence" value="ECO:0007669"/>
    <property type="project" value="InterPro"/>
</dbReference>
<evidence type="ECO:0000313" key="14">
    <source>
        <dbReference type="EMBL" id="VAZ82683.1"/>
    </source>
</evidence>
<dbReference type="Proteomes" id="UP000279331">
    <property type="component" value="Unassembled WGS sequence"/>
</dbReference>
<evidence type="ECO:0000313" key="17">
    <source>
        <dbReference type="Proteomes" id="UP000279331"/>
    </source>
</evidence>
<dbReference type="Gene3D" id="3.40.50.300">
    <property type="entry name" value="P-loop containing nucleotide triphosphate hydrolases"/>
    <property type="match status" value="1"/>
</dbReference>
<dbReference type="EMBL" id="UPHL01000038">
    <property type="protein sequence ID" value="VAZ82683.1"/>
    <property type="molecule type" value="Genomic_DNA"/>
</dbReference>
<dbReference type="InterPro" id="IPR003439">
    <property type="entry name" value="ABC_transporter-like_ATP-bd"/>
</dbReference>
<comment type="caution">
    <text evidence="14">The sequence shown here is derived from an EMBL/GenBank/DDBJ whole genome shotgun (WGS) entry which is preliminary data.</text>
</comment>
<evidence type="ECO:0000256" key="12">
    <source>
        <dbReference type="RuleBase" id="RU365094"/>
    </source>
</evidence>
<dbReference type="GO" id="GO:0005524">
    <property type="term" value="F:ATP binding"/>
    <property type="evidence" value="ECO:0007669"/>
    <property type="project" value="UniProtKB-UniRule"/>
</dbReference>
<keyword evidence="5 12" id="KW-0132">Cell division</keyword>
<evidence type="ECO:0000259" key="13">
    <source>
        <dbReference type="PROSITE" id="PS50893"/>
    </source>
</evidence>
<dbReference type="PROSITE" id="PS00211">
    <property type="entry name" value="ABC_TRANSPORTER_1"/>
    <property type="match status" value="1"/>
</dbReference>